<dbReference type="EMBL" id="CAJFCJ010000008">
    <property type="protein sequence ID" value="CAD5118235.1"/>
    <property type="molecule type" value="Genomic_DNA"/>
</dbReference>
<evidence type="ECO:0000313" key="1">
    <source>
        <dbReference type="EMBL" id="CAD5118235.1"/>
    </source>
</evidence>
<reference evidence="1 2" key="1">
    <citation type="submission" date="2020-08" db="EMBL/GenBank/DDBJ databases">
        <authorList>
            <person name="Hejnol A."/>
        </authorList>
    </citation>
    <scope>NUCLEOTIDE SEQUENCE [LARGE SCALE GENOMIC DNA]</scope>
</reference>
<dbReference type="Proteomes" id="UP000549394">
    <property type="component" value="Unassembled WGS sequence"/>
</dbReference>
<organism evidence="1 2">
    <name type="scientific">Dimorphilus gyrociliatus</name>
    <dbReference type="NCBI Taxonomy" id="2664684"/>
    <lineage>
        <taxon>Eukaryota</taxon>
        <taxon>Metazoa</taxon>
        <taxon>Spiralia</taxon>
        <taxon>Lophotrochozoa</taxon>
        <taxon>Annelida</taxon>
        <taxon>Polychaeta</taxon>
        <taxon>Polychaeta incertae sedis</taxon>
        <taxon>Dinophilidae</taxon>
        <taxon>Dimorphilus</taxon>
    </lineage>
</organism>
<proteinExistence type="predicted"/>
<keyword evidence="2" id="KW-1185">Reference proteome</keyword>
<name>A0A7I8VPJ3_9ANNE</name>
<protein>
    <submittedName>
        <fullName evidence="1">DgyrCDS6956</fullName>
    </submittedName>
</protein>
<accession>A0A7I8VPJ3</accession>
<gene>
    <name evidence="1" type="ORF">DGYR_LOCUS6648</name>
</gene>
<sequence>MSFAKAHYRPRKDRGWYFDAIEAREANRDLSSRFRRDLEPDALIRQKRVKRSLKRFGDDDEDYEGAENLKRKREWRKRITKKRDDEQDEFDFDEIRELLAREELRRMIEDEKRSYRRRKRN</sequence>
<dbReference type="AlphaFoldDB" id="A0A7I8VPJ3"/>
<comment type="caution">
    <text evidence="1">The sequence shown here is derived from an EMBL/GenBank/DDBJ whole genome shotgun (WGS) entry which is preliminary data.</text>
</comment>
<evidence type="ECO:0000313" key="2">
    <source>
        <dbReference type="Proteomes" id="UP000549394"/>
    </source>
</evidence>